<dbReference type="SUPFAM" id="SSF46785">
    <property type="entry name" value="Winged helix' DNA-binding domain"/>
    <property type="match status" value="1"/>
</dbReference>
<evidence type="ECO:0000313" key="9">
    <source>
        <dbReference type="Proteomes" id="UP000499080"/>
    </source>
</evidence>
<comment type="caution">
    <text evidence="8">The sequence shown here is derived from an EMBL/GenBank/DDBJ whole genome shotgun (WGS) entry which is preliminary data.</text>
</comment>
<organism evidence="8 9">
    <name type="scientific">Araneus ventricosus</name>
    <name type="common">Orbweaver spider</name>
    <name type="synonym">Epeira ventricosa</name>
    <dbReference type="NCBI Taxonomy" id="182803"/>
    <lineage>
        <taxon>Eukaryota</taxon>
        <taxon>Metazoa</taxon>
        <taxon>Ecdysozoa</taxon>
        <taxon>Arthropoda</taxon>
        <taxon>Chelicerata</taxon>
        <taxon>Arachnida</taxon>
        <taxon>Araneae</taxon>
        <taxon>Araneomorphae</taxon>
        <taxon>Entelegynae</taxon>
        <taxon>Araneoidea</taxon>
        <taxon>Araneidae</taxon>
        <taxon>Araneus</taxon>
    </lineage>
</organism>
<sequence length="789" mass="90468">MLSNELANALAGLPFPRKLFTLASSTEVVSIQWGQNGNTVRIDSIGIKDECFNPLVFNVKSNQHVLRQLSYYNFEKIDQKSRTWEFRHPFFKAGRCDLLPLVTRQTQKQNRNQDRSTGRRTRRRSKSIFDRVRADLMVMQRESYKKFNMEMCCQDFDINSAPQLENHLVQAKQSEGEQEITRAQNALNHMSLSDAQEDSLHISLTDTQADIVTSNLNEVSHLPENSQNSNLRFHNKRITRSQIRKRNSETFQVHAETSATPSNRLPAETYLTPNWNVRASTENSSPPKVCSTSDLMNGVLTTNSSSQFIVETMTGRILVENPSNKIYIKPNDKNAFIELNVENGSVYQYSGRKRVRDEVRRFSSADKLMFDCSVPKECFNMRNNFTEMEYRSNTCLPVKVAVLKNECNEYKEIDNYFVIKRVNNFPNYNDYSIYQNCMLRENNVVDCRLQQSEQDFVRNSEEITPINAAEKDSANCNFPDYCFPVSEESAFRNSLKTLNEMHADEFTSEDYSYLKSLTPDSFPKVELDALQSFCRNNLGNQKASGQNLQSTSSKWNPNFESIATDPVTQLSTDCNANQLNQDREISSALLDNQEKPDSVNLDHDYAVKYAQIVHSDESSCSQTIRYDSKENKEYLELGSRSLPLSKTYCVETGICNSQTYTSETKKFQQPAASSEASRDCVFNDISPNRMISNDTLKGSINLNSSENKCNIIPGSNERDYMDSQFPSCSTSEPYSALKDLGEIKLEDIFFIRDDNENVYQDNEVIMSQENSSSRLFPFPIRIKTEKQNF</sequence>
<evidence type="ECO:0000256" key="1">
    <source>
        <dbReference type="ARBA" id="ARBA00004123"/>
    </source>
</evidence>
<comment type="similarity">
    <text evidence="2 5">Belongs to the HSF family.</text>
</comment>
<gene>
    <name evidence="8" type="ORF">AVEN_270468_1</name>
</gene>
<proteinExistence type="inferred from homology"/>
<dbReference type="Pfam" id="PF00447">
    <property type="entry name" value="HSF_DNA-bind"/>
    <property type="match status" value="1"/>
</dbReference>
<keyword evidence="9" id="KW-1185">Reference proteome</keyword>
<evidence type="ECO:0000256" key="5">
    <source>
        <dbReference type="RuleBase" id="RU004020"/>
    </source>
</evidence>
<dbReference type="GO" id="GO:0043565">
    <property type="term" value="F:sequence-specific DNA binding"/>
    <property type="evidence" value="ECO:0007669"/>
    <property type="project" value="InterPro"/>
</dbReference>
<feature type="domain" description="HSF-type DNA-binding" evidence="7">
    <location>
        <begin position="11"/>
        <end position="105"/>
    </location>
</feature>
<evidence type="ECO:0000313" key="8">
    <source>
        <dbReference type="EMBL" id="GBL87177.1"/>
    </source>
</evidence>
<evidence type="ECO:0000256" key="2">
    <source>
        <dbReference type="ARBA" id="ARBA00006403"/>
    </source>
</evidence>
<protein>
    <recommendedName>
        <fullName evidence="7">HSF-type DNA-binding domain-containing protein</fullName>
    </recommendedName>
</protein>
<dbReference type="GO" id="GO:0005634">
    <property type="term" value="C:nucleus"/>
    <property type="evidence" value="ECO:0007669"/>
    <property type="project" value="UniProtKB-SubCell"/>
</dbReference>
<reference evidence="8 9" key="1">
    <citation type="journal article" date="2019" name="Sci. Rep.">
        <title>Orb-weaving spider Araneus ventricosus genome elucidates the spidroin gene catalogue.</title>
        <authorList>
            <person name="Kono N."/>
            <person name="Nakamura H."/>
            <person name="Ohtoshi R."/>
            <person name="Moran D.A.P."/>
            <person name="Shinohara A."/>
            <person name="Yoshida Y."/>
            <person name="Fujiwara M."/>
            <person name="Mori M."/>
            <person name="Tomita M."/>
            <person name="Arakawa K."/>
        </authorList>
    </citation>
    <scope>NUCLEOTIDE SEQUENCE [LARGE SCALE GENOMIC DNA]</scope>
</reference>
<comment type="subcellular location">
    <subcellularLocation>
        <location evidence="1">Nucleus</location>
    </subcellularLocation>
</comment>
<dbReference type="SMART" id="SM00415">
    <property type="entry name" value="HSF"/>
    <property type="match status" value="1"/>
</dbReference>
<name>A0A4Y2B5V0_ARAVE</name>
<dbReference type="AlphaFoldDB" id="A0A4Y2B5V0"/>
<dbReference type="InterPro" id="IPR036390">
    <property type="entry name" value="WH_DNA-bd_sf"/>
</dbReference>
<evidence type="ECO:0000256" key="4">
    <source>
        <dbReference type="ARBA" id="ARBA00023242"/>
    </source>
</evidence>
<dbReference type="InterPro" id="IPR000232">
    <property type="entry name" value="HSF_DNA-bd"/>
</dbReference>
<keyword evidence="4" id="KW-0539">Nucleus</keyword>
<dbReference type="GO" id="GO:0003700">
    <property type="term" value="F:DNA-binding transcription factor activity"/>
    <property type="evidence" value="ECO:0007669"/>
    <property type="project" value="InterPro"/>
</dbReference>
<dbReference type="InterPro" id="IPR036388">
    <property type="entry name" value="WH-like_DNA-bd_sf"/>
</dbReference>
<accession>A0A4Y2B5V0</accession>
<dbReference type="EMBL" id="BGPR01000052">
    <property type="protein sequence ID" value="GBL87177.1"/>
    <property type="molecule type" value="Genomic_DNA"/>
</dbReference>
<evidence type="ECO:0000256" key="6">
    <source>
        <dbReference type="SAM" id="MobiDB-lite"/>
    </source>
</evidence>
<dbReference type="Gene3D" id="1.10.10.10">
    <property type="entry name" value="Winged helix-like DNA-binding domain superfamily/Winged helix DNA-binding domain"/>
    <property type="match status" value="1"/>
</dbReference>
<keyword evidence="3" id="KW-0238">DNA-binding</keyword>
<evidence type="ECO:0000259" key="7">
    <source>
        <dbReference type="SMART" id="SM00415"/>
    </source>
</evidence>
<evidence type="ECO:0000256" key="3">
    <source>
        <dbReference type="ARBA" id="ARBA00023125"/>
    </source>
</evidence>
<dbReference type="Proteomes" id="UP000499080">
    <property type="component" value="Unassembled WGS sequence"/>
</dbReference>
<feature type="region of interest" description="Disordered" evidence="6">
    <location>
        <begin position="104"/>
        <end position="125"/>
    </location>
</feature>
<dbReference type="OrthoDB" id="6418155at2759"/>